<organism evidence="4 5">
    <name type="scientific">Zostera marina</name>
    <name type="common">Eelgrass</name>
    <dbReference type="NCBI Taxonomy" id="29655"/>
    <lineage>
        <taxon>Eukaryota</taxon>
        <taxon>Viridiplantae</taxon>
        <taxon>Streptophyta</taxon>
        <taxon>Embryophyta</taxon>
        <taxon>Tracheophyta</taxon>
        <taxon>Spermatophyta</taxon>
        <taxon>Magnoliopsida</taxon>
        <taxon>Liliopsida</taxon>
        <taxon>Zosteraceae</taxon>
        <taxon>Zostera</taxon>
    </lineage>
</organism>
<dbReference type="GO" id="GO:0008270">
    <property type="term" value="F:zinc ion binding"/>
    <property type="evidence" value="ECO:0007669"/>
    <property type="project" value="UniProtKB-KW"/>
</dbReference>
<name>A0A0K9PLD8_ZOSMR</name>
<reference evidence="5" key="1">
    <citation type="journal article" date="2016" name="Nature">
        <title>The genome of the seagrass Zostera marina reveals angiosperm adaptation to the sea.</title>
        <authorList>
            <person name="Olsen J.L."/>
            <person name="Rouze P."/>
            <person name="Verhelst B."/>
            <person name="Lin Y.-C."/>
            <person name="Bayer T."/>
            <person name="Collen J."/>
            <person name="Dattolo E."/>
            <person name="De Paoli E."/>
            <person name="Dittami S."/>
            <person name="Maumus F."/>
            <person name="Michel G."/>
            <person name="Kersting A."/>
            <person name="Lauritano C."/>
            <person name="Lohaus R."/>
            <person name="Toepel M."/>
            <person name="Tonon T."/>
            <person name="Vanneste K."/>
            <person name="Amirebrahimi M."/>
            <person name="Brakel J."/>
            <person name="Bostroem C."/>
            <person name="Chovatia M."/>
            <person name="Grimwood J."/>
            <person name="Jenkins J.W."/>
            <person name="Jueterbock A."/>
            <person name="Mraz A."/>
            <person name="Stam W.T."/>
            <person name="Tice H."/>
            <person name="Bornberg-Bauer E."/>
            <person name="Green P.J."/>
            <person name="Pearson G.A."/>
            <person name="Procaccini G."/>
            <person name="Duarte C.M."/>
            <person name="Schmutz J."/>
            <person name="Reusch T.B.H."/>
            <person name="Van de Peer Y."/>
        </authorList>
    </citation>
    <scope>NUCLEOTIDE SEQUENCE [LARGE SCALE GENOMIC DNA]</scope>
    <source>
        <strain evidence="5">cv. Finnish</strain>
    </source>
</reference>
<accession>A0A0K9PLD8</accession>
<dbReference type="STRING" id="29655.A0A0K9PLD8"/>
<dbReference type="InterPro" id="IPR053070">
    <property type="entry name" value="RING-type_E3_ubiquitin-ligase"/>
</dbReference>
<keyword evidence="1" id="KW-0863">Zinc-finger</keyword>
<keyword evidence="2" id="KW-1133">Transmembrane helix</keyword>
<dbReference type="SMART" id="SM00184">
    <property type="entry name" value="RING"/>
    <property type="match status" value="1"/>
</dbReference>
<dbReference type="PANTHER" id="PTHR47035">
    <property type="entry name" value="OS11G0150450 PROTEIN"/>
    <property type="match status" value="1"/>
</dbReference>
<evidence type="ECO:0000313" key="4">
    <source>
        <dbReference type="EMBL" id="KMZ69769.1"/>
    </source>
</evidence>
<sequence>MLGSGMNLITTAIGFGMSTTFIVFICARLLCGRIRSAEARAAAAAAAVTTSTAYDLELQSEPDMQERSGNICLEPVVVASLPVIKYKKGALPSGEDVQCPICLGDYQEKEVLRIMPNCGHDFHLICIDAWLQKQSTCPICRLSLHDPNKQLKYSETETGSINPVANERSTQLFPSISENRHETAHMNFDNHERLPDGR</sequence>
<dbReference type="Proteomes" id="UP000036987">
    <property type="component" value="Unassembled WGS sequence"/>
</dbReference>
<feature type="domain" description="RING-type" evidence="3">
    <location>
        <begin position="99"/>
        <end position="141"/>
    </location>
</feature>
<dbReference type="PROSITE" id="PS50089">
    <property type="entry name" value="ZF_RING_2"/>
    <property type="match status" value="1"/>
</dbReference>
<dbReference type="OrthoDB" id="8062037at2759"/>
<dbReference type="CDD" id="cd16461">
    <property type="entry name" value="RING-H2_EL5-like"/>
    <property type="match status" value="1"/>
</dbReference>
<keyword evidence="1" id="KW-0862">Zinc</keyword>
<gene>
    <name evidence="4" type="ORF">ZOSMA_207G00110</name>
</gene>
<dbReference type="InterPro" id="IPR013083">
    <property type="entry name" value="Znf_RING/FYVE/PHD"/>
</dbReference>
<evidence type="ECO:0000256" key="2">
    <source>
        <dbReference type="SAM" id="Phobius"/>
    </source>
</evidence>
<keyword evidence="2" id="KW-0472">Membrane</keyword>
<dbReference type="OMA" id="VESRPMF"/>
<dbReference type="SUPFAM" id="SSF57850">
    <property type="entry name" value="RING/U-box"/>
    <property type="match status" value="1"/>
</dbReference>
<keyword evidence="2" id="KW-0812">Transmembrane</keyword>
<dbReference type="Pfam" id="PF13639">
    <property type="entry name" value="zf-RING_2"/>
    <property type="match status" value="1"/>
</dbReference>
<proteinExistence type="predicted"/>
<evidence type="ECO:0000313" key="5">
    <source>
        <dbReference type="Proteomes" id="UP000036987"/>
    </source>
</evidence>
<keyword evidence="1" id="KW-0479">Metal-binding</keyword>
<dbReference type="PANTHER" id="PTHR47035:SF4">
    <property type="entry name" value="OS02G0676500 PROTEIN"/>
    <property type="match status" value="1"/>
</dbReference>
<keyword evidence="5" id="KW-1185">Reference proteome</keyword>
<dbReference type="InterPro" id="IPR001841">
    <property type="entry name" value="Znf_RING"/>
</dbReference>
<feature type="transmembrane region" description="Helical" evidence="2">
    <location>
        <begin position="6"/>
        <end position="30"/>
    </location>
</feature>
<comment type="caution">
    <text evidence="4">The sequence shown here is derived from an EMBL/GenBank/DDBJ whole genome shotgun (WGS) entry which is preliminary data.</text>
</comment>
<evidence type="ECO:0000259" key="3">
    <source>
        <dbReference type="PROSITE" id="PS50089"/>
    </source>
</evidence>
<dbReference type="EMBL" id="LFYR01000749">
    <property type="protein sequence ID" value="KMZ69769.1"/>
    <property type="molecule type" value="Genomic_DNA"/>
</dbReference>
<evidence type="ECO:0000256" key="1">
    <source>
        <dbReference type="PROSITE-ProRule" id="PRU00175"/>
    </source>
</evidence>
<protein>
    <submittedName>
        <fullName evidence="4">Putative Ring finger protein</fullName>
    </submittedName>
</protein>
<dbReference type="AlphaFoldDB" id="A0A0K9PLD8"/>
<dbReference type="Gene3D" id="3.30.40.10">
    <property type="entry name" value="Zinc/RING finger domain, C3HC4 (zinc finger)"/>
    <property type="match status" value="1"/>
</dbReference>